<gene>
    <name evidence="3" type="ORF">KTT_55870</name>
</gene>
<dbReference type="GO" id="GO:0044550">
    <property type="term" value="P:secondary metabolite biosynthetic process"/>
    <property type="evidence" value="ECO:0007669"/>
    <property type="project" value="TreeGrafter"/>
</dbReference>
<dbReference type="InterPro" id="IPR025110">
    <property type="entry name" value="AMP-bd_C"/>
</dbReference>
<dbReference type="Gene3D" id="3.30.300.30">
    <property type="match status" value="1"/>
</dbReference>
<evidence type="ECO:0000313" key="4">
    <source>
        <dbReference type="Proteomes" id="UP000287352"/>
    </source>
</evidence>
<sequence length="507" mass="56257">MVISGATVMQCFEDQVARMPSASAVVIGKVGLTYAELNAKSNQLARRLRQQGVGPDTVVGIMAERSLEMIIGIFAILKAGGAYLPLLPTNPPERTRYLLAESGAILLLTYGLRATDYAITAIDLGAAELYQGPDDNLEPVNRPEDLVYVIYTSGSTGKPKGVMIEHHSLMNRLLWMQKQYPIDQNDRILQKTSIIFDVSVWELFWWCLVGATLCLLQPGYEKFPLAICTSIAQNQITTMHFVPSMLSPFLQYVNEHNEAAQLSSLRQVFTSGETLTPGQVRLFIKTLYDTNQTRLTNLYGPTEATIDVTYFDCPMQGDVGKVPIGKPIDNIDILLLNDQNECVSPGETGELCIAGVGVARGYINNPVLTAEKFVTHPLLASARIYKTGDLACWLPDGNLEFLGRSDQQVKIRGIRIELEEIESVILEYEAIQECVVVAETESENITLLTAYIVPRTTFALPELKKFISQMLPDYMCPTLYITIPEIPLTPSGKADRKSLTHMRKKKV</sequence>
<dbReference type="InterPro" id="IPR020459">
    <property type="entry name" value="AMP-binding"/>
</dbReference>
<dbReference type="PANTHER" id="PTHR45527:SF14">
    <property type="entry name" value="PLIPASTATIN SYNTHASE SUBUNIT B"/>
    <property type="match status" value="1"/>
</dbReference>
<keyword evidence="4" id="KW-1185">Reference proteome</keyword>
<proteinExistence type="predicted"/>
<dbReference type="InterPro" id="IPR045851">
    <property type="entry name" value="AMP-bd_C_sf"/>
</dbReference>
<feature type="domain" description="AMP-binding enzyme C-terminal" evidence="2">
    <location>
        <begin position="420"/>
        <end position="493"/>
    </location>
</feature>
<evidence type="ECO:0000259" key="1">
    <source>
        <dbReference type="Pfam" id="PF00501"/>
    </source>
</evidence>
<dbReference type="FunFam" id="3.40.50.980:FF:000002">
    <property type="entry name" value="Enterobactin synthetase component F"/>
    <property type="match status" value="1"/>
</dbReference>
<dbReference type="Gene3D" id="3.40.50.980">
    <property type="match status" value="2"/>
</dbReference>
<organism evidence="3 4">
    <name type="scientific">Tengunoibacter tsumagoiensis</name>
    <dbReference type="NCBI Taxonomy" id="2014871"/>
    <lineage>
        <taxon>Bacteria</taxon>
        <taxon>Bacillati</taxon>
        <taxon>Chloroflexota</taxon>
        <taxon>Ktedonobacteria</taxon>
        <taxon>Ktedonobacterales</taxon>
        <taxon>Dictyobacteraceae</taxon>
        <taxon>Tengunoibacter</taxon>
    </lineage>
</organism>
<dbReference type="CDD" id="cd05930">
    <property type="entry name" value="A_NRPS"/>
    <property type="match status" value="1"/>
</dbReference>
<name>A0A402A9F4_9CHLR</name>
<dbReference type="PROSITE" id="PS00455">
    <property type="entry name" value="AMP_BINDING"/>
    <property type="match status" value="1"/>
</dbReference>
<dbReference type="InterPro" id="IPR020845">
    <property type="entry name" value="AMP-binding_CS"/>
</dbReference>
<dbReference type="FunFam" id="3.40.50.980:FF:000001">
    <property type="entry name" value="Non-ribosomal peptide synthetase"/>
    <property type="match status" value="1"/>
</dbReference>
<dbReference type="InterPro" id="IPR000873">
    <property type="entry name" value="AMP-dep_synth/lig_dom"/>
</dbReference>
<dbReference type="PANTHER" id="PTHR45527">
    <property type="entry name" value="NONRIBOSOMAL PEPTIDE SYNTHETASE"/>
    <property type="match status" value="1"/>
</dbReference>
<dbReference type="InterPro" id="IPR010071">
    <property type="entry name" value="AA_adenyl_dom"/>
</dbReference>
<dbReference type="Pfam" id="PF13193">
    <property type="entry name" value="AMP-binding_C"/>
    <property type="match status" value="1"/>
</dbReference>
<dbReference type="Proteomes" id="UP000287352">
    <property type="component" value="Unassembled WGS sequence"/>
</dbReference>
<dbReference type="FunFam" id="3.40.50.12780:FF:000012">
    <property type="entry name" value="Non-ribosomal peptide synthetase"/>
    <property type="match status" value="1"/>
</dbReference>
<accession>A0A402A9F4</accession>
<dbReference type="Gene3D" id="2.30.38.10">
    <property type="entry name" value="Luciferase, Domain 3"/>
    <property type="match status" value="1"/>
</dbReference>
<dbReference type="Pfam" id="PF00501">
    <property type="entry name" value="AMP-binding"/>
    <property type="match status" value="1"/>
</dbReference>
<dbReference type="AlphaFoldDB" id="A0A402A9F4"/>
<dbReference type="PRINTS" id="PR00154">
    <property type="entry name" value="AMPBINDING"/>
</dbReference>
<dbReference type="RefSeq" id="WP_126583150.1">
    <property type="nucleotide sequence ID" value="NZ_BIFR01000002.1"/>
</dbReference>
<reference evidence="4" key="1">
    <citation type="submission" date="2018-12" db="EMBL/GenBank/DDBJ databases">
        <title>Tengunoibacter tsumagoiensis gen. nov., sp. nov., Dictyobacter kobayashii sp. nov., D. alpinus sp. nov., and D. joshuensis sp. nov. and description of Dictyobacteraceae fam. nov. within the order Ktedonobacterales isolated from Tengu-no-mugimeshi.</title>
        <authorList>
            <person name="Wang C.M."/>
            <person name="Zheng Y."/>
            <person name="Sakai Y."/>
            <person name="Toyoda A."/>
            <person name="Minakuchi Y."/>
            <person name="Abe K."/>
            <person name="Yokota A."/>
            <person name="Yabe S."/>
        </authorList>
    </citation>
    <scope>NUCLEOTIDE SEQUENCE [LARGE SCALE GENOMIC DNA]</scope>
    <source>
        <strain evidence="4">Uno3</strain>
    </source>
</reference>
<evidence type="ECO:0000313" key="3">
    <source>
        <dbReference type="EMBL" id="GCE15728.1"/>
    </source>
</evidence>
<comment type="caution">
    <text evidence="3">The sequence shown here is derived from an EMBL/GenBank/DDBJ whole genome shotgun (WGS) entry which is preliminary data.</text>
</comment>
<dbReference type="SUPFAM" id="SSF56801">
    <property type="entry name" value="Acetyl-CoA synthetase-like"/>
    <property type="match status" value="1"/>
</dbReference>
<evidence type="ECO:0000259" key="2">
    <source>
        <dbReference type="Pfam" id="PF13193"/>
    </source>
</evidence>
<dbReference type="GO" id="GO:0031177">
    <property type="term" value="F:phosphopantetheine binding"/>
    <property type="evidence" value="ECO:0007669"/>
    <property type="project" value="TreeGrafter"/>
</dbReference>
<dbReference type="OrthoDB" id="4317020at2"/>
<evidence type="ECO:0008006" key="5">
    <source>
        <dbReference type="Google" id="ProtNLM"/>
    </source>
</evidence>
<dbReference type="EMBL" id="BIFR01000002">
    <property type="protein sequence ID" value="GCE15728.1"/>
    <property type="molecule type" value="Genomic_DNA"/>
</dbReference>
<dbReference type="NCBIfam" id="TIGR01733">
    <property type="entry name" value="AA-adenyl-dom"/>
    <property type="match status" value="1"/>
</dbReference>
<feature type="domain" description="AMP-dependent synthetase/ligase" evidence="1">
    <location>
        <begin position="12"/>
        <end position="362"/>
    </location>
</feature>
<dbReference type="GO" id="GO:0043041">
    <property type="term" value="P:amino acid activation for nonribosomal peptide biosynthetic process"/>
    <property type="evidence" value="ECO:0007669"/>
    <property type="project" value="TreeGrafter"/>
</dbReference>
<protein>
    <recommendedName>
        <fullName evidence="5">Peptide synthetase</fullName>
    </recommendedName>
</protein>
<dbReference type="GO" id="GO:0005829">
    <property type="term" value="C:cytosol"/>
    <property type="evidence" value="ECO:0007669"/>
    <property type="project" value="TreeGrafter"/>
</dbReference>